<dbReference type="SUPFAM" id="SSF47616">
    <property type="entry name" value="GST C-terminal domain-like"/>
    <property type="match status" value="1"/>
</dbReference>
<evidence type="ECO:0000259" key="2">
    <source>
        <dbReference type="PROSITE" id="PS50405"/>
    </source>
</evidence>
<dbReference type="PANTHER" id="PTHR44051:SF8">
    <property type="entry name" value="GLUTATHIONE S-TRANSFERASE GSTA"/>
    <property type="match status" value="1"/>
</dbReference>
<evidence type="ECO:0000313" key="3">
    <source>
        <dbReference type="EMBL" id="SDX67277.1"/>
    </source>
</evidence>
<sequence length="209" mass="23888">MIDFYAWPTPNCRKVSILLEELGLDYNVHTIDIGNGDQFAPDFLAVSPNNKVPAISDSKTGVNLFESGAILLYLAEQHNRFLPQDPKDRAEVFQWLMWQMGGLGPMAGQAHHYLKNNPGKSAYAEDRFRTEVGRLYGVLNKHLEQREFIGSEYSIADMAIWPWVARHEWHQINLADYPNVRVWYQRLAQRPAVQKGYDVPHPAGEIPQG</sequence>
<dbReference type="PANTHER" id="PTHR44051">
    <property type="entry name" value="GLUTATHIONE S-TRANSFERASE-RELATED"/>
    <property type="match status" value="1"/>
</dbReference>
<dbReference type="Pfam" id="PF13409">
    <property type="entry name" value="GST_N_2"/>
    <property type="match status" value="1"/>
</dbReference>
<keyword evidence="3" id="KW-0808">Transferase</keyword>
<dbReference type="SUPFAM" id="SSF52833">
    <property type="entry name" value="Thioredoxin-like"/>
    <property type="match status" value="1"/>
</dbReference>
<name>A0A1H3DLP1_9RHOB</name>
<dbReference type="InterPro" id="IPR040079">
    <property type="entry name" value="Glutathione_S-Trfase"/>
</dbReference>
<dbReference type="InterPro" id="IPR004045">
    <property type="entry name" value="Glutathione_S-Trfase_N"/>
</dbReference>
<dbReference type="SFLD" id="SFLDS00019">
    <property type="entry name" value="Glutathione_Transferase_(cytos"/>
    <property type="match status" value="1"/>
</dbReference>
<dbReference type="InterPro" id="IPR010987">
    <property type="entry name" value="Glutathione-S-Trfase_C-like"/>
</dbReference>
<dbReference type="InterPro" id="IPR036282">
    <property type="entry name" value="Glutathione-S-Trfase_C_sf"/>
</dbReference>
<dbReference type="Proteomes" id="UP000199441">
    <property type="component" value="Unassembled WGS sequence"/>
</dbReference>
<dbReference type="STRING" id="670155.SAMN04488001_0173"/>
<protein>
    <submittedName>
        <fullName evidence="3">Glutathione S-transferase</fullName>
    </submittedName>
</protein>
<dbReference type="PROSITE" id="PS50405">
    <property type="entry name" value="GST_CTER"/>
    <property type="match status" value="1"/>
</dbReference>
<accession>A0A1H3DLP1</accession>
<feature type="domain" description="GST N-terminal" evidence="1">
    <location>
        <begin position="1"/>
        <end position="82"/>
    </location>
</feature>
<dbReference type="PROSITE" id="PS50404">
    <property type="entry name" value="GST_NTER"/>
    <property type="match status" value="1"/>
</dbReference>
<reference evidence="4" key="1">
    <citation type="submission" date="2016-10" db="EMBL/GenBank/DDBJ databases">
        <authorList>
            <person name="Varghese N."/>
            <person name="Submissions S."/>
        </authorList>
    </citation>
    <scope>NUCLEOTIDE SEQUENCE [LARGE SCALE GENOMIC DNA]</scope>
    <source>
        <strain evidence="4">DSM 26922</strain>
    </source>
</reference>
<dbReference type="Gene3D" id="3.40.30.10">
    <property type="entry name" value="Glutaredoxin"/>
    <property type="match status" value="1"/>
</dbReference>
<feature type="domain" description="GST C-terminal" evidence="2">
    <location>
        <begin position="85"/>
        <end position="206"/>
    </location>
</feature>
<evidence type="ECO:0000313" key="4">
    <source>
        <dbReference type="Proteomes" id="UP000199441"/>
    </source>
</evidence>
<evidence type="ECO:0000259" key="1">
    <source>
        <dbReference type="PROSITE" id="PS50404"/>
    </source>
</evidence>
<dbReference type="SFLD" id="SFLDG00358">
    <property type="entry name" value="Main_(cytGST)"/>
    <property type="match status" value="1"/>
</dbReference>
<dbReference type="CDD" id="cd03048">
    <property type="entry name" value="GST_N_Ure2p_like"/>
    <property type="match status" value="1"/>
</dbReference>
<dbReference type="AlphaFoldDB" id="A0A1H3DLP1"/>
<dbReference type="RefSeq" id="WP_089949129.1">
    <property type="nucleotide sequence ID" value="NZ_FNOI01000011.1"/>
</dbReference>
<dbReference type="Gene3D" id="1.20.1050.10">
    <property type="match status" value="1"/>
</dbReference>
<keyword evidence="4" id="KW-1185">Reference proteome</keyword>
<proteinExistence type="predicted"/>
<dbReference type="CDD" id="cd10291">
    <property type="entry name" value="GST_C_YfcG_like"/>
    <property type="match status" value="1"/>
</dbReference>
<dbReference type="Pfam" id="PF00043">
    <property type="entry name" value="GST_C"/>
    <property type="match status" value="1"/>
</dbReference>
<dbReference type="InterPro" id="IPR036249">
    <property type="entry name" value="Thioredoxin-like_sf"/>
</dbReference>
<dbReference type="GO" id="GO:0016740">
    <property type="term" value="F:transferase activity"/>
    <property type="evidence" value="ECO:0007669"/>
    <property type="project" value="UniProtKB-KW"/>
</dbReference>
<dbReference type="SFLD" id="SFLDG01151">
    <property type="entry name" value="Main.2:_Nu-like"/>
    <property type="match status" value="1"/>
</dbReference>
<dbReference type="InterPro" id="IPR004046">
    <property type="entry name" value="GST_C"/>
</dbReference>
<dbReference type="OrthoDB" id="9803562at2"/>
<organism evidence="3 4">
    <name type="scientific">Litoreibacter albidus</name>
    <dbReference type="NCBI Taxonomy" id="670155"/>
    <lineage>
        <taxon>Bacteria</taxon>
        <taxon>Pseudomonadati</taxon>
        <taxon>Pseudomonadota</taxon>
        <taxon>Alphaproteobacteria</taxon>
        <taxon>Rhodobacterales</taxon>
        <taxon>Roseobacteraceae</taxon>
        <taxon>Litoreibacter</taxon>
    </lineage>
</organism>
<dbReference type="EMBL" id="FNOI01000011">
    <property type="protein sequence ID" value="SDX67277.1"/>
    <property type="molecule type" value="Genomic_DNA"/>
</dbReference>
<gene>
    <name evidence="3" type="ORF">SAMN04488001_0173</name>
</gene>